<dbReference type="Proteomes" id="UP000011718">
    <property type="component" value="Chromosome"/>
</dbReference>
<sequence>MYLHTSFQDVITLKIRKRVTYLFSALPFSLPDVSKTLYHT</sequence>
<gene>
    <name evidence="1" type="ORF">MmTuc01_0575</name>
</gene>
<organism evidence="1 2">
    <name type="scientific">Methanosarcina mazei Tuc01</name>
    <dbReference type="NCBI Taxonomy" id="1236903"/>
    <lineage>
        <taxon>Archaea</taxon>
        <taxon>Methanobacteriati</taxon>
        <taxon>Methanobacteriota</taxon>
        <taxon>Stenosarchaea group</taxon>
        <taxon>Methanomicrobia</taxon>
        <taxon>Methanosarcinales</taxon>
        <taxon>Methanosarcinaceae</taxon>
        <taxon>Methanosarcina</taxon>
    </lineage>
</organism>
<evidence type="ECO:0000313" key="1">
    <source>
        <dbReference type="EMBL" id="AGF95995.1"/>
    </source>
</evidence>
<evidence type="ECO:0000313" key="2">
    <source>
        <dbReference type="Proteomes" id="UP000011718"/>
    </source>
</evidence>
<dbReference type="HOGENOM" id="CLU_3282863_0_0_2"/>
<protein>
    <submittedName>
        <fullName evidence="1">Uncharacterized protein</fullName>
    </submittedName>
</protein>
<dbReference type="KEGG" id="mmaz:MmTuc01_0575"/>
<dbReference type="EMBL" id="CP004144">
    <property type="protein sequence ID" value="AGF95995.1"/>
    <property type="molecule type" value="Genomic_DNA"/>
</dbReference>
<dbReference type="AlphaFoldDB" id="M1Q156"/>
<dbReference type="BioCyc" id="MMAZ1236903:G139K-546-MONOMER"/>
<name>M1Q156_METMZ</name>
<reference evidence="1 2" key="1">
    <citation type="journal article" date="2013" name="Genome Announc.">
        <title>Complete Genome of a Methanosarcina mazei Strain Isolated from Sediment Samples from an Amazonian Flooded Area.</title>
        <authorList>
            <person name="Assis das Gracas D."/>
            <person name="Thiago Juca Ramos R."/>
            <person name="Vieira Araujo A.C."/>
            <person name="Zahlouth R."/>
            <person name="Ribeiro Carneiro A."/>
            <person name="Souza Lopes T."/>
            <person name="Azevedo Barauna R."/>
            <person name="Azevedo V."/>
            <person name="Cruz Schneider M.P."/>
            <person name="Pellizari V.H."/>
            <person name="Silva A."/>
        </authorList>
    </citation>
    <scope>NUCLEOTIDE SEQUENCE [LARGE SCALE GENOMIC DNA]</scope>
    <source>
        <strain evidence="1 2">Tuc01</strain>
    </source>
</reference>
<proteinExistence type="predicted"/>
<accession>M1Q156</accession>